<dbReference type="SMART" id="SM01289">
    <property type="entry name" value="PYRIN"/>
    <property type="match status" value="1"/>
</dbReference>
<evidence type="ECO:0000259" key="1">
    <source>
        <dbReference type="PROSITE" id="PS50824"/>
    </source>
</evidence>
<sequence length="86" mass="9927">LGIDSNVNEFLDELDSKEMDLFTWHLTKGVNDFKIPKSQLENKPRFEVVTCMIQRYPDGAGNLTLLVLEKMKQMNLAKELQKKLGE</sequence>
<protein>
    <recommendedName>
        <fullName evidence="1">Pyrin domain-containing protein</fullName>
    </recommendedName>
</protein>
<evidence type="ECO:0000313" key="3">
    <source>
        <dbReference type="Proteomes" id="UP000694701"/>
    </source>
</evidence>
<dbReference type="Pfam" id="PF02758">
    <property type="entry name" value="PYRIN"/>
    <property type="match status" value="1"/>
</dbReference>
<accession>A0A8C2I744</accession>
<name>A0A8C2I744_CYPCA</name>
<feature type="domain" description="Pyrin" evidence="1">
    <location>
        <begin position="11"/>
        <end position="86"/>
    </location>
</feature>
<dbReference type="AlphaFoldDB" id="A0A8C2I744"/>
<reference evidence="2" key="1">
    <citation type="submission" date="2025-08" db="UniProtKB">
        <authorList>
            <consortium name="Ensembl"/>
        </authorList>
    </citation>
    <scope>IDENTIFICATION</scope>
</reference>
<dbReference type="InterPro" id="IPR011029">
    <property type="entry name" value="DEATH-like_dom_sf"/>
</dbReference>
<dbReference type="PROSITE" id="PS50824">
    <property type="entry name" value="DAPIN"/>
    <property type="match status" value="1"/>
</dbReference>
<dbReference type="SUPFAM" id="SSF47986">
    <property type="entry name" value="DEATH domain"/>
    <property type="match status" value="1"/>
</dbReference>
<evidence type="ECO:0000313" key="2">
    <source>
        <dbReference type="Ensembl" id="ENSCCRP00020075216.1"/>
    </source>
</evidence>
<dbReference type="Proteomes" id="UP000694701">
    <property type="component" value="Unplaced"/>
</dbReference>
<proteinExistence type="predicted"/>
<dbReference type="InterPro" id="IPR004020">
    <property type="entry name" value="DAPIN"/>
</dbReference>
<dbReference type="Ensembl" id="ENSCCRT00020082491.1">
    <property type="protein sequence ID" value="ENSCCRP00020075216.1"/>
    <property type="gene ID" value="ENSCCRG00020035055.1"/>
</dbReference>
<organism evidence="2 3">
    <name type="scientific">Cyprinus carpio</name>
    <name type="common">Common carp</name>
    <dbReference type="NCBI Taxonomy" id="7962"/>
    <lineage>
        <taxon>Eukaryota</taxon>
        <taxon>Metazoa</taxon>
        <taxon>Chordata</taxon>
        <taxon>Craniata</taxon>
        <taxon>Vertebrata</taxon>
        <taxon>Euteleostomi</taxon>
        <taxon>Actinopterygii</taxon>
        <taxon>Neopterygii</taxon>
        <taxon>Teleostei</taxon>
        <taxon>Ostariophysi</taxon>
        <taxon>Cypriniformes</taxon>
        <taxon>Cyprinidae</taxon>
        <taxon>Cyprininae</taxon>
        <taxon>Cyprinus</taxon>
    </lineage>
</organism>
<dbReference type="Gene3D" id="1.10.533.10">
    <property type="entry name" value="Death Domain, Fas"/>
    <property type="match status" value="1"/>
</dbReference>